<accession>A0A7K0EIS4</accession>
<dbReference type="Proteomes" id="UP000441754">
    <property type="component" value="Unassembled WGS sequence"/>
</dbReference>
<reference evidence="1 2" key="1">
    <citation type="journal article" date="2018" name="Antonie Van Leeuwenhoek">
        <title>Larkinella terrae sp. nov., isolated from soil on Jeju Island, South Korea.</title>
        <authorList>
            <person name="Ten L.N."/>
            <person name="Jeon J."/>
            <person name="Park S.J."/>
            <person name="Park S."/>
            <person name="Lee S.Y."/>
            <person name="Kim M.K."/>
            <person name="Jung H.Y."/>
        </authorList>
    </citation>
    <scope>NUCLEOTIDE SEQUENCE [LARGE SCALE GENOMIC DNA]</scope>
    <source>
        <strain evidence="1 2">KCTC 52001</strain>
    </source>
</reference>
<evidence type="ECO:0000313" key="2">
    <source>
        <dbReference type="Proteomes" id="UP000441754"/>
    </source>
</evidence>
<name>A0A7K0EIS4_9BACT</name>
<comment type="caution">
    <text evidence="1">The sequence shown here is derived from an EMBL/GenBank/DDBJ whole genome shotgun (WGS) entry which is preliminary data.</text>
</comment>
<sequence length="115" mass="12956">MKTLLEWAIGELTSRHRLRNNQILGEINHAGRNSVELLFLDKDQPERGAVELLLVQSNSVQLLVNGSCSAFSCQISTLMELAGRSDQSKKHHTTLQFTTTQEVIDWLETTHIANQ</sequence>
<dbReference type="EMBL" id="WJXZ01000005">
    <property type="protein sequence ID" value="MRS61655.1"/>
    <property type="molecule type" value="Genomic_DNA"/>
</dbReference>
<evidence type="ECO:0000313" key="1">
    <source>
        <dbReference type="EMBL" id="MRS61655.1"/>
    </source>
</evidence>
<organism evidence="1 2">
    <name type="scientific">Larkinella terrae</name>
    <dbReference type="NCBI Taxonomy" id="2025311"/>
    <lineage>
        <taxon>Bacteria</taxon>
        <taxon>Pseudomonadati</taxon>
        <taxon>Bacteroidota</taxon>
        <taxon>Cytophagia</taxon>
        <taxon>Cytophagales</taxon>
        <taxon>Spirosomataceae</taxon>
        <taxon>Larkinella</taxon>
    </lineage>
</organism>
<dbReference type="RefSeq" id="WP_154175043.1">
    <property type="nucleotide sequence ID" value="NZ_WJXZ01000005.1"/>
</dbReference>
<gene>
    <name evidence="1" type="ORF">GJJ30_10180</name>
</gene>
<keyword evidence="2" id="KW-1185">Reference proteome</keyword>
<protein>
    <submittedName>
        <fullName evidence="1">Uncharacterized protein</fullName>
    </submittedName>
</protein>
<proteinExistence type="predicted"/>
<dbReference type="AlphaFoldDB" id="A0A7K0EIS4"/>